<dbReference type="GO" id="GO:0004165">
    <property type="term" value="F:delta(3)-delta(2)-enoyl-CoA isomerase activity"/>
    <property type="evidence" value="ECO:0007669"/>
    <property type="project" value="UniProtKB-ARBA"/>
</dbReference>
<dbReference type="PANTHER" id="PTHR43684:SF1">
    <property type="entry name" value="ENOYL-COA DELTA ISOMERASE 2"/>
    <property type="match status" value="1"/>
</dbReference>
<gene>
    <name evidence="4" type="ORF">g.31867</name>
</gene>
<dbReference type="InterPro" id="IPR001753">
    <property type="entry name" value="Enoyl-CoA_hydra/iso"/>
</dbReference>
<dbReference type="Gene3D" id="1.10.12.10">
    <property type="entry name" value="Lyase 2-enoyl-coa Hydratase, Chain A, domain 2"/>
    <property type="match status" value="1"/>
</dbReference>
<dbReference type="InterPro" id="IPR029045">
    <property type="entry name" value="ClpP/crotonase-like_dom_sf"/>
</dbReference>
<proteinExistence type="predicted"/>
<dbReference type="InterPro" id="IPR014748">
    <property type="entry name" value="Enoyl-CoA_hydra_C"/>
</dbReference>
<organism evidence="4">
    <name type="scientific">Homalodisca liturata</name>
    <dbReference type="NCBI Taxonomy" id="320908"/>
    <lineage>
        <taxon>Eukaryota</taxon>
        <taxon>Metazoa</taxon>
        <taxon>Ecdysozoa</taxon>
        <taxon>Arthropoda</taxon>
        <taxon>Hexapoda</taxon>
        <taxon>Insecta</taxon>
        <taxon>Pterygota</taxon>
        <taxon>Neoptera</taxon>
        <taxon>Paraneoptera</taxon>
        <taxon>Hemiptera</taxon>
        <taxon>Auchenorrhyncha</taxon>
        <taxon>Membracoidea</taxon>
        <taxon>Cicadellidae</taxon>
        <taxon>Cicadellinae</taxon>
        <taxon>Proconiini</taxon>
        <taxon>Homalodisca</taxon>
    </lineage>
</organism>
<dbReference type="SUPFAM" id="SSF52096">
    <property type="entry name" value="ClpP/crotonase"/>
    <property type="match status" value="1"/>
</dbReference>
<sequence length="310" mass="34964">MFENNYDFITEEIIIPDTYDITFNHMSVVVIHSLLQTLKLRSTRNLLRNLCLQRRKTMGVIEVQVDNGVQTIKFNRPEKKNAINREIYEGLISTLKQSADDDRVILTVLTGSGDYYSSGNDFSLPQTTDMKAFFKDSTDIVGKFVAAFIDYPKLLIAVVNGPALGIAATTLALCDVVYASDKAWFQTPFTQLGLVPEGCSSVTFPHIMGSKASRLLYLNEKMTADEALACGFVTQVFPDAQIEAQTSAKIREHAKLPLQSLMLSKQLVRKWNKQLLHEVNRTECQALAKRFESEDFFNALLSFKERKSKL</sequence>
<accession>A0A1B6IK22</accession>
<keyword evidence="3" id="KW-0413">Isomerase</keyword>
<evidence type="ECO:0000256" key="1">
    <source>
        <dbReference type="ARBA" id="ARBA00004275"/>
    </source>
</evidence>
<evidence type="ECO:0000256" key="3">
    <source>
        <dbReference type="ARBA" id="ARBA00023235"/>
    </source>
</evidence>
<protein>
    <recommendedName>
        <fullName evidence="5">Enoyl-CoA delta isomerase 2, mitochondrial</fullName>
    </recommendedName>
</protein>
<comment type="subcellular location">
    <subcellularLocation>
        <location evidence="1">Peroxisome</location>
    </subcellularLocation>
</comment>
<dbReference type="EMBL" id="GECU01020435">
    <property type="protein sequence ID" value="JAS87271.1"/>
    <property type="molecule type" value="Transcribed_RNA"/>
</dbReference>
<name>A0A1B6IK22_9HEMI</name>
<evidence type="ECO:0008006" key="5">
    <source>
        <dbReference type="Google" id="ProtNLM"/>
    </source>
</evidence>
<evidence type="ECO:0000313" key="4">
    <source>
        <dbReference type="EMBL" id="JAS87271.1"/>
    </source>
</evidence>
<dbReference type="CDD" id="cd06558">
    <property type="entry name" value="crotonase-like"/>
    <property type="match status" value="1"/>
</dbReference>
<dbReference type="InterPro" id="IPR051053">
    <property type="entry name" value="ECH/Chromodomain_protein"/>
</dbReference>
<dbReference type="Gene3D" id="3.90.226.10">
    <property type="entry name" value="2-enoyl-CoA Hydratase, Chain A, domain 1"/>
    <property type="match status" value="1"/>
</dbReference>
<dbReference type="AlphaFoldDB" id="A0A1B6IK22"/>
<keyword evidence="2" id="KW-0576">Peroxisome</keyword>
<evidence type="ECO:0000256" key="2">
    <source>
        <dbReference type="ARBA" id="ARBA00023140"/>
    </source>
</evidence>
<dbReference type="Pfam" id="PF00378">
    <property type="entry name" value="ECH_1"/>
    <property type="match status" value="1"/>
</dbReference>
<reference evidence="4" key="1">
    <citation type="submission" date="2015-11" db="EMBL/GenBank/DDBJ databases">
        <title>De novo transcriptome assembly of four potential Pierce s Disease insect vectors from Arizona vineyards.</title>
        <authorList>
            <person name="Tassone E.E."/>
        </authorList>
    </citation>
    <scope>NUCLEOTIDE SEQUENCE</scope>
</reference>
<dbReference type="PANTHER" id="PTHR43684">
    <property type="match status" value="1"/>
</dbReference>
<dbReference type="GO" id="GO:0005777">
    <property type="term" value="C:peroxisome"/>
    <property type="evidence" value="ECO:0007669"/>
    <property type="project" value="UniProtKB-SubCell"/>
</dbReference>